<protein>
    <recommendedName>
        <fullName evidence="5">Hyalin</fullName>
    </recommendedName>
</protein>
<evidence type="ECO:0008006" key="5">
    <source>
        <dbReference type="Google" id="ProtNLM"/>
    </source>
</evidence>
<proteinExistence type="predicted"/>
<sequence length="556" mass="58570">MSYIATFVRRGPRGSGAPETPDKPSPSRPGGRRIGVALAGSVVLAAMLLVLTNLASAQTAQPGPPSPRPFLVEDIYPGATGSEPNHLMNLRGRLLFSANHPDFGEELWRSNGTAQTTELVRDIDPGRLVINDVEVPNSSAPDKVMLTKRWIYFAATTASNGEELWKSDGSNRGTVLVKDIVPGSGSSGAEDFEPVSAKTTFFRAWDADHGEELWKTDGTQRGTTLVKDINPDAPPGARCPQNQCGIPMGWSHPDTLTAMGKTVFFAADDGVHGVELWKSNGTAGGTVMVKDINTIPGNSNPNDTTGADTRSAEVEKLFAVGDTLYFRANDGTNGLELWKTDGTAGGTTLVKDINPTTPPGPTTTACKRAKSCAGSSFVDDFTVVNGQIFLTANDGTNGVELWKTGGTAGSTTLVKDINPSSEIRASDTANLVAVGRTLFLSANDGTNGLELWKSDGTAGGTVMVKDVNPGPADSGPDQLTEFDGRLLFTADDGQHGIEVWGSNGTEAGTRLLLDIEPGPAGSDPSELIDARRLLYFAASNPSAGEALWAVRTRDVR</sequence>
<dbReference type="KEGG" id="rub:GBA63_03615"/>
<keyword evidence="2" id="KW-0472">Membrane</keyword>
<name>A0A6G8Q5W5_9ACTN</name>
<evidence type="ECO:0000313" key="3">
    <source>
        <dbReference type="EMBL" id="QIN81828.1"/>
    </source>
</evidence>
<reference evidence="3 4" key="1">
    <citation type="submission" date="2019-10" db="EMBL/GenBank/DDBJ databases">
        <title>Rubrobacter sp nov SCSIO 52090 isolated from a deep-sea sediment in the South China Sea.</title>
        <authorList>
            <person name="Chen R.W."/>
        </authorList>
    </citation>
    <scope>NUCLEOTIDE SEQUENCE [LARGE SCALE GENOMIC DNA]</scope>
    <source>
        <strain evidence="3 4">SCSIO 52909</strain>
    </source>
</reference>
<evidence type="ECO:0000256" key="2">
    <source>
        <dbReference type="SAM" id="Phobius"/>
    </source>
</evidence>
<dbReference type="NCBIfam" id="TIGR04534">
    <property type="entry name" value="ELWxxDGT_rpt"/>
    <property type="match status" value="4"/>
</dbReference>
<keyword evidence="4" id="KW-1185">Reference proteome</keyword>
<organism evidence="3 4">
    <name type="scientific">Rubrobacter tropicus</name>
    <dbReference type="NCBI Taxonomy" id="2653851"/>
    <lineage>
        <taxon>Bacteria</taxon>
        <taxon>Bacillati</taxon>
        <taxon>Actinomycetota</taxon>
        <taxon>Rubrobacteria</taxon>
        <taxon>Rubrobacterales</taxon>
        <taxon>Rubrobacteraceae</taxon>
        <taxon>Rubrobacter</taxon>
    </lineage>
</organism>
<accession>A0A6G8Q5W5</accession>
<feature type="region of interest" description="Disordered" evidence="1">
    <location>
        <begin position="9"/>
        <end position="33"/>
    </location>
</feature>
<dbReference type="AlphaFoldDB" id="A0A6G8Q5W5"/>
<dbReference type="RefSeq" id="WP_166173587.1">
    <property type="nucleotide sequence ID" value="NZ_CP045119.1"/>
</dbReference>
<keyword evidence="2" id="KW-0812">Transmembrane</keyword>
<dbReference type="Proteomes" id="UP000501452">
    <property type="component" value="Chromosome"/>
</dbReference>
<evidence type="ECO:0000313" key="4">
    <source>
        <dbReference type="Proteomes" id="UP000501452"/>
    </source>
</evidence>
<feature type="transmembrane region" description="Helical" evidence="2">
    <location>
        <begin position="34"/>
        <end position="55"/>
    </location>
</feature>
<gene>
    <name evidence="3" type="ORF">GBA63_03615</name>
</gene>
<dbReference type="InterPro" id="IPR030916">
    <property type="entry name" value="ELWxxDGT_rpt"/>
</dbReference>
<evidence type="ECO:0000256" key="1">
    <source>
        <dbReference type="SAM" id="MobiDB-lite"/>
    </source>
</evidence>
<dbReference type="EMBL" id="CP045119">
    <property type="protein sequence ID" value="QIN81828.1"/>
    <property type="molecule type" value="Genomic_DNA"/>
</dbReference>
<keyword evidence="2" id="KW-1133">Transmembrane helix</keyword>